<gene>
    <name evidence="1" type="ORF">BDP81DRAFT_443411</name>
</gene>
<dbReference type="AlphaFoldDB" id="A0AAI9ZC27"/>
<organism evidence="1 2">
    <name type="scientific">Colletotrichum phormii</name>
    <dbReference type="NCBI Taxonomy" id="359342"/>
    <lineage>
        <taxon>Eukaryota</taxon>
        <taxon>Fungi</taxon>
        <taxon>Dikarya</taxon>
        <taxon>Ascomycota</taxon>
        <taxon>Pezizomycotina</taxon>
        <taxon>Sordariomycetes</taxon>
        <taxon>Hypocreomycetidae</taxon>
        <taxon>Glomerellales</taxon>
        <taxon>Glomerellaceae</taxon>
        <taxon>Colletotrichum</taxon>
        <taxon>Colletotrichum acutatum species complex</taxon>
    </lineage>
</organism>
<reference evidence="1" key="1">
    <citation type="submission" date="2021-06" db="EMBL/GenBank/DDBJ databases">
        <title>Comparative genomics, transcriptomics and evolutionary studies reveal genomic signatures of adaptation to plant cell wall in hemibiotrophic fungi.</title>
        <authorList>
            <consortium name="DOE Joint Genome Institute"/>
            <person name="Baroncelli R."/>
            <person name="Diaz J.F."/>
            <person name="Benocci T."/>
            <person name="Peng M."/>
            <person name="Battaglia E."/>
            <person name="Haridas S."/>
            <person name="Andreopoulos W."/>
            <person name="Labutti K."/>
            <person name="Pangilinan J."/>
            <person name="Floch G.L."/>
            <person name="Makela M.R."/>
            <person name="Henrissat B."/>
            <person name="Grigoriev I.V."/>
            <person name="Crouch J.A."/>
            <person name="De Vries R.P."/>
            <person name="Sukno S.A."/>
            <person name="Thon M.R."/>
        </authorList>
    </citation>
    <scope>NUCLEOTIDE SEQUENCE</scope>
    <source>
        <strain evidence="1">CBS 102054</strain>
    </source>
</reference>
<dbReference type="EMBL" id="JAHMHQ010000048">
    <property type="protein sequence ID" value="KAK1621532.1"/>
    <property type="molecule type" value="Genomic_DNA"/>
</dbReference>
<keyword evidence="2" id="KW-1185">Reference proteome</keyword>
<dbReference type="RefSeq" id="XP_060437527.1">
    <property type="nucleotide sequence ID" value="XM_060591729.1"/>
</dbReference>
<comment type="caution">
    <text evidence="1">The sequence shown here is derived from an EMBL/GenBank/DDBJ whole genome shotgun (WGS) entry which is preliminary data.</text>
</comment>
<name>A0AAI9ZC27_9PEZI</name>
<sequence>MESRTRYEYLRRDWLETVSKEVGLKALRRPCRCYYSAWAPEEQEHRLLRHLADPFLLRGTHLLSSTRPANGEGT</sequence>
<evidence type="ECO:0000313" key="2">
    <source>
        <dbReference type="Proteomes" id="UP001243989"/>
    </source>
</evidence>
<protein>
    <submittedName>
        <fullName evidence="1">Uncharacterized protein</fullName>
    </submittedName>
</protein>
<dbReference type="GeneID" id="85476591"/>
<proteinExistence type="predicted"/>
<dbReference type="Proteomes" id="UP001243989">
    <property type="component" value="Unassembled WGS sequence"/>
</dbReference>
<accession>A0AAI9ZC27</accession>
<evidence type="ECO:0000313" key="1">
    <source>
        <dbReference type="EMBL" id="KAK1621532.1"/>
    </source>
</evidence>